<dbReference type="SFLD" id="SFLDG01129">
    <property type="entry name" value="C1.5:_HAD__Beta-PGM__Phosphata"/>
    <property type="match status" value="1"/>
</dbReference>
<evidence type="ECO:0000256" key="5">
    <source>
        <dbReference type="ARBA" id="ARBA00022842"/>
    </source>
</evidence>
<dbReference type="eggNOG" id="arCOG02291">
    <property type="taxonomic scope" value="Archaea"/>
</dbReference>
<reference evidence="6 7" key="1">
    <citation type="journal article" date="2013" name="Genome Announc.">
        <title>Draft Genome Sequence of 'Candidatus Halobonum tyrrellensis' Strain G22, Isolated from the Hypersaline Waters of Lake Tyrrell, Australia.</title>
        <authorList>
            <person name="Ugalde J.A."/>
            <person name="Narasingarao P."/>
            <person name="Kuo S."/>
            <person name="Podell S."/>
            <person name="Allen E.E."/>
        </authorList>
    </citation>
    <scope>NUCLEOTIDE SEQUENCE [LARGE SCALE GENOMIC DNA]</scope>
    <source>
        <strain evidence="6 7">G22</strain>
    </source>
</reference>
<name>V4HE81_9EURY</name>
<keyword evidence="3" id="KW-0479">Metal-binding</keyword>
<dbReference type="AlphaFoldDB" id="V4HE81"/>
<dbReference type="PANTHER" id="PTHR46470">
    <property type="entry name" value="N-ACYLNEURAMINATE-9-PHOSPHATASE"/>
    <property type="match status" value="1"/>
</dbReference>
<proteinExistence type="inferred from homology"/>
<protein>
    <submittedName>
        <fullName evidence="6">Putative hydrolase of the HAD superfamily protein</fullName>
    </submittedName>
</protein>
<dbReference type="PATRIC" id="fig|1324957.4.peg.1945"/>
<keyword evidence="4 6" id="KW-0378">Hydrolase</keyword>
<dbReference type="EMBL" id="ASGZ01000029">
    <property type="protein sequence ID" value="ESP88358.1"/>
    <property type="molecule type" value="Genomic_DNA"/>
</dbReference>
<comment type="cofactor">
    <cofactor evidence="1">
        <name>Mg(2+)</name>
        <dbReference type="ChEBI" id="CHEBI:18420"/>
    </cofactor>
</comment>
<sequence>MLNAVGFDLDYTLAVPNRSRRDILADAVREVASPALLEAGVTREAYLDAHARHRTAETREPVFADLLGGIDPVVAGDAGAETEADPADPAALATAYREAVVDALVPVEGVVGLLAALRETYRVGLLTNGPVRAQESKLDALGWWDEFHTVHVSGSLPAGKPDGRAFRALLDGLGTDPEETAFVGDHPAEDMAGAADAGLVPIQVLGEGDEPAPDAVATVERDRLARDLPGVLASL</sequence>
<dbReference type="GO" id="GO:0046872">
    <property type="term" value="F:metal ion binding"/>
    <property type="evidence" value="ECO:0007669"/>
    <property type="project" value="UniProtKB-KW"/>
</dbReference>
<dbReference type="GO" id="GO:0016791">
    <property type="term" value="F:phosphatase activity"/>
    <property type="evidence" value="ECO:0007669"/>
    <property type="project" value="TreeGrafter"/>
</dbReference>
<evidence type="ECO:0000313" key="6">
    <source>
        <dbReference type="EMBL" id="ESP88358.1"/>
    </source>
</evidence>
<keyword evidence="5" id="KW-0460">Magnesium</keyword>
<evidence type="ECO:0000256" key="4">
    <source>
        <dbReference type="ARBA" id="ARBA00022801"/>
    </source>
</evidence>
<dbReference type="NCBIfam" id="TIGR01549">
    <property type="entry name" value="HAD-SF-IA-v1"/>
    <property type="match status" value="1"/>
</dbReference>
<dbReference type="STRING" id="1324957.K933_09552"/>
<evidence type="ECO:0000256" key="1">
    <source>
        <dbReference type="ARBA" id="ARBA00001946"/>
    </source>
</evidence>
<dbReference type="Gene3D" id="1.20.120.710">
    <property type="entry name" value="Haloacid dehalogenase hydrolase-like domain"/>
    <property type="match status" value="1"/>
</dbReference>
<dbReference type="Pfam" id="PF00702">
    <property type="entry name" value="Hydrolase"/>
    <property type="match status" value="1"/>
</dbReference>
<dbReference type="InterPro" id="IPR051400">
    <property type="entry name" value="HAD-like_hydrolase"/>
</dbReference>
<evidence type="ECO:0000313" key="7">
    <source>
        <dbReference type="Proteomes" id="UP000017840"/>
    </source>
</evidence>
<accession>V4HE81</accession>
<dbReference type="SFLD" id="SFLDS00003">
    <property type="entry name" value="Haloacid_Dehalogenase"/>
    <property type="match status" value="1"/>
</dbReference>
<evidence type="ECO:0000256" key="3">
    <source>
        <dbReference type="ARBA" id="ARBA00022723"/>
    </source>
</evidence>
<dbReference type="SUPFAM" id="SSF56784">
    <property type="entry name" value="HAD-like"/>
    <property type="match status" value="1"/>
</dbReference>
<dbReference type="Proteomes" id="UP000017840">
    <property type="component" value="Unassembled WGS sequence"/>
</dbReference>
<dbReference type="RefSeq" id="WP_023394495.1">
    <property type="nucleotide sequence ID" value="NZ_ASGZ01000029.1"/>
</dbReference>
<dbReference type="GO" id="GO:0044281">
    <property type="term" value="P:small molecule metabolic process"/>
    <property type="evidence" value="ECO:0007669"/>
    <property type="project" value="UniProtKB-ARBA"/>
</dbReference>
<dbReference type="InterPro" id="IPR036412">
    <property type="entry name" value="HAD-like_sf"/>
</dbReference>
<dbReference type="InterPro" id="IPR023214">
    <property type="entry name" value="HAD_sf"/>
</dbReference>
<dbReference type="Gene3D" id="3.40.50.1000">
    <property type="entry name" value="HAD superfamily/HAD-like"/>
    <property type="match status" value="1"/>
</dbReference>
<evidence type="ECO:0000256" key="2">
    <source>
        <dbReference type="ARBA" id="ARBA00007958"/>
    </source>
</evidence>
<dbReference type="PANTHER" id="PTHR46470:SF2">
    <property type="entry name" value="GLYCERALDEHYDE 3-PHOSPHATE PHOSPHATASE"/>
    <property type="match status" value="1"/>
</dbReference>
<keyword evidence="7" id="KW-1185">Reference proteome</keyword>
<comment type="similarity">
    <text evidence="2">Belongs to the HAD-like hydrolase superfamily.</text>
</comment>
<gene>
    <name evidence="6" type="ORF">K933_09552</name>
</gene>
<organism evidence="6 7">
    <name type="scientific">Candidatus Halobonum tyrrellensis G22</name>
    <dbReference type="NCBI Taxonomy" id="1324957"/>
    <lineage>
        <taxon>Archaea</taxon>
        <taxon>Methanobacteriati</taxon>
        <taxon>Methanobacteriota</taxon>
        <taxon>Stenosarchaea group</taxon>
        <taxon>Halobacteria</taxon>
        <taxon>Halobacteriales</taxon>
        <taxon>Haloferacaceae</taxon>
        <taxon>Candidatus Halobonum</taxon>
    </lineage>
</organism>
<comment type="caution">
    <text evidence="6">The sequence shown here is derived from an EMBL/GenBank/DDBJ whole genome shotgun (WGS) entry which is preliminary data.</text>
</comment>
<dbReference type="InterPro" id="IPR006439">
    <property type="entry name" value="HAD-SF_hydro_IA"/>
</dbReference>
<dbReference type="NCBIfam" id="TIGR01509">
    <property type="entry name" value="HAD-SF-IA-v3"/>
    <property type="match status" value="1"/>
</dbReference>